<evidence type="ECO:0000313" key="5">
    <source>
        <dbReference type="Proteomes" id="UP000664167"/>
    </source>
</evidence>
<accession>A0A939FCC0</accession>
<feature type="region of interest" description="Disordered" evidence="1">
    <location>
        <begin position="27"/>
        <end position="46"/>
    </location>
</feature>
<feature type="chain" id="PRO_5037603169" evidence="3">
    <location>
        <begin position="27"/>
        <end position="238"/>
    </location>
</feature>
<keyword evidence="3" id="KW-0732">Signal</keyword>
<dbReference type="Proteomes" id="UP000664167">
    <property type="component" value="Unassembled WGS sequence"/>
</dbReference>
<protein>
    <submittedName>
        <fullName evidence="4">LPXTG cell wall anchor domain-containing protein</fullName>
    </submittedName>
</protein>
<evidence type="ECO:0000313" key="4">
    <source>
        <dbReference type="EMBL" id="MBO0515514.1"/>
    </source>
</evidence>
<dbReference type="NCBIfam" id="TIGR01167">
    <property type="entry name" value="LPXTG_anchor"/>
    <property type="match status" value="1"/>
</dbReference>
<organism evidence="4 5">
    <name type="scientific">Streptomyces beijiangensis</name>
    <dbReference type="NCBI Taxonomy" id="163361"/>
    <lineage>
        <taxon>Bacteria</taxon>
        <taxon>Bacillati</taxon>
        <taxon>Actinomycetota</taxon>
        <taxon>Actinomycetes</taxon>
        <taxon>Kitasatosporales</taxon>
        <taxon>Streptomycetaceae</taxon>
        <taxon>Streptomyces</taxon>
    </lineage>
</organism>
<feature type="signal peptide" evidence="3">
    <location>
        <begin position="1"/>
        <end position="26"/>
    </location>
</feature>
<keyword evidence="2" id="KW-1133">Transmembrane helix</keyword>
<name>A0A939FCC0_9ACTN</name>
<gene>
    <name evidence="4" type="ORF">J0695_27515</name>
</gene>
<sequence length="238" mass="24017">MQGKRYGSMIAAIAAAVLFMPFSAHADDTTPGSSQGGKPGTDVPAGVKLTTELPKQIKVDNKAGTTSGLTAKVSNTGTKDSGAITLSVLGLGGMKITKVEGCVPVPSGMLPKGVNNGFACVIDNLAAGKSKSYPVSATYDLKQKGQICLPVTEGTGKKVLWQQGPISFGTTKPTPNAPDTPLLLGTDNVPAVPGSGSGLPKTGPGDLTLPAGLAGAGLLVAGGLGFWWTSRNRRAAHH</sequence>
<feature type="transmembrane region" description="Helical" evidence="2">
    <location>
        <begin position="207"/>
        <end position="228"/>
    </location>
</feature>
<dbReference type="AlphaFoldDB" id="A0A939FCC0"/>
<evidence type="ECO:0000256" key="3">
    <source>
        <dbReference type="SAM" id="SignalP"/>
    </source>
</evidence>
<proteinExistence type="predicted"/>
<comment type="caution">
    <text evidence="4">The sequence shown here is derived from an EMBL/GenBank/DDBJ whole genome shotgun (WGS) entry which is preliminary data.</text>
</comment>
<evidence type="ECO:0000256" key="1">
    <source>
        <dbReference type="SAM" id="MobiDB-lite"/>
    </source>
</evidence>
<keyword evidence="2" id="KW-0472">Membrane</keyword>
<dbReference type="EMBL" id="JAFLRJ010000293">
    <property type="protein sequence ID" value="MBO0515514.1"/>
    <property type="molecule type" value="Genomic_DNA"/>
</dbReference>
<keyword evidence="5" id="KW-1185">Reference proteome</keyword>
<evidence type="ECO:0000256" key="2">
    <source>
        <dbReference type="SAM" id="Phobius"/>
    </source>
</evidence>
<keyword evidence="2" id="KW-0812">Transmembrane</keyword>
<reference evidence="4" key="1">
    <citation type="submission" date="2021-03" db="EMBL/GenBank/DDBJ databases">
        <title>Streptomyces poriferae sp. nov., a novel marine sponge-derived Actinobacteria species with anti-MRSA activity.</title>
        <authorList>
            <person name="Sandoval-Powers M."/>
            <person name="Kralova S."/>
            <person name="Nguyen G.-S."/>
            <person name="Fawwal D."/>
            <person name="Degnes K."/>
            <person name="Klinkenberg G."/>
            <person name="Sletta H."/>
            <person name="Wentzel A."/>
            <person name="Liles M.R."/>
        </authorList>
    </citation>
    <scope>NUCLEOTIDE SEQUENCE</scope>
    <source>
        <strain evidence="4">DSM 41794</strain>
    </source>
</reference>